<reference evidence="1 2" key="1">
    <citation type="submission" date="2017-09" db="EMBL/GenBank/DDBJ databases">
        <authorList>
            <person name="Pradhan P."/>
            <person name="Aluri L.S."/>
            <person name="Anandarajan D."/>
            <person name="Beiriger J.C."/>
            <person name="Bethamcharla R."/>
            <person name="Betini N."/>
            <person name="Bhatt S.D."/>
            <person name="Chengalvala S."/>
            <person name="Cox N.E."/>
            <person name="Delvadia B.P."/>
            <person name="Desai A.S."/>
            <person name="Devaney A.M."/>
            <person name="Doyle B.K."/>
            <person name="Edgerton A.O."/>
            <person name="Erlich M.C."/>
            <person name="Fitzpatrick K.C."/>
            <person name="Gajjar E.A."/>
            <person name="Ganguly A."/>
            <person name="Gill R.S."/>
            <person name="Goldman M.G."/>
            <person name="Good P.M."/>
            <person name="Gupta N."/>
            <person name="Haddad L.M."/>
            <person name="Han E.J."/>
            <person name="Jain S."/>
            <person name="Jiang A."/>
            <person name="Jurgielewicz A.D."/>
            <person name="Kainth D.K."/>
            <person name="Karam J.M."/>
            <person name="Kodavatiganti M."/>
            <person name="Kriete S.J."/>
            <person name="MacDonald C.E."/>
            <person name="Maret J.P."/>
            <person name="Mathew A.E."/>
            <person name="Nako S."/>
            <person name="Natrajan M."/>
            <person name="Nishu N.M."/>
            <person name="Parikh A."/>
            <person name="Patel N."/>
            <person name="Patel P.D."/>
            <person name="Patel S."/>
            <person name="Patra K."/>
            <person name="Pumpuckdee D."/>
            <person name="Rai K."/>
            <person name="Ramanathan A."/>
            <person name="Sarkar A."/>
            <person name="Schaffer B.L."/>
            <person name="Shah P."/>
            <person name="Tata R.K."/>
            <person name="Tawfik A.H."/>
            <person name="Thuremella B.T."/>
            <person name="Toma J."/>
            <person name="Tran T.L."/>
            <person name="Veera S."/>
            <person name="Vemulapalli V.K."/>
            <person name="Vidas T.V."/>
            <person name="Vieira K.S."/>
            <person name="Vijayakumar G."/>
            <person name="Walor T.A."/>
            <person name="White C.R."/>
            <person name="Wong B.M."/>
            <person name="Zhao Sl."/>
            <person name="McDonald M.T."/>
            <person name="Dalia R."/>
            <person name="Little J.L."/>
            <person name="Gurney S.M.R."/>
            <person name="Bollivar D.W."/>
            <person name="Garlena R.A."/>
            <person name="Russell D.A."/>
            <person name="Pope W.H."/>
            <person name="Jacobs-Sera D."/>
            <person name="Hendrix R.W."/>
            <person name="Hatfull G.F."/>
        </authorList>
    </citation>
    <scope>NUCLEOTIDE SEQUENCE [LARGE SCALE GENOMIC DNA]</scope>
</reference>
<sequence length="97" mass="11042">MSAEILKEARDIVAKGWIKGDYTDDQGNYCALGALGEAVMRNGLFPYVVWETRTRLQDHLPDLGWKGRKSVAEFNDHPDTTHEMVLQLFDKAIANYE</sequence>
<organism evidence="1 2">
    <name type="scientific">Mycobacterium phage Superphikiman</name>
    <dbReference type="NCBI Taxonomy" id="2041551"/>
    <lineage>
        <taxon>Viruses</taxon>
        <taxon>Duplodnaviria</taxon>
        <taxon>Heunggongvirae</taxon>
        <taxon>Uroviricota</taxon>
        <taxon>Caudoviricetes</taxon>
        <taxon>Omegavirus</taxon>
        <taxon>Omegavirus courthouse</taxon>
    </lineage>
</organism>
<dbReference type="Proteomes" id="UP000240916">
    <property type="component" value="Segment"/>
</dbReference>
<name>A0A2D2W4I7_9CAUD</name>
<evidence type="ECO:0000313" key="2">
    <source>
        <dbReference type="Proteomes" id="UP000240916"/>
    </source>
</evidence>
<proteinExistence type="predicted"/>
<accession>A0A2D2W4I7</accession>
<dbReference type="EMBL" id="MF919534">
    <property type="protein sequence ID" value="ATS92969.1"/>
    <property type="molecule type" value="Genomic_DNA"/>
</dbReference>
<gene>
    <name evidence="1" type="ORF">SEA_SUPERPHIKIMAN_128</name>
</gene>
<protein>
    <submittedName>
        <fullName evidence="1">Uncharacterized protein</fullName>
    </submittedName>
</protein>
<dbReference type="InterPro" id="IPR045677">
    <property type="entry name" value="DUF6197"/>
</dbReference>
<evidence type="ECO:0000313" key="1">
    <source>
        <dbReference type="EMBL" id="ATS92969.1"/>
    </source>
</evidence>
<dbReference type="Pfam" id="PF19698">
    <property type="entry name" value="DUF6197"/>
    <property type="match status" value="1"/>
</dbReference>